<reference evidence="14" key="1">
    <citation type="submission" date="2018-01" db="EMBL/GenBank/DDBJ databases">
        <authorList>
            <person name="Mao J.F."/>
        </authorList>
    </citation>
    <scope>NUCLEOTIDE SEQUENCE</scope>
    <source>
        <strain evidence="14">Huo1</strain>
        <tissue evidence="14">Leaf</tissue>
    </source>
</reference>
<dbReference type="PRINTS" id="PR00458">
    <property type="entry name" value="PEROXIDASE"/>
</dbReference>
<dbReference type="GO" id="GO:0046872">
    <property type="term" value="F:metal ion binding"/>
    <property type="evidence" value="ECO:0007669"/>
    <property type="project" value="UniProtKB-KW"/>
</dbReference>
<accession>A0A8X8XX02</accession>
<comment type="catalytic activity">
    <reaction evidence="1">
        <text>2 a phenolic donor + H2O2 = 2 a phenolic radical donor + 2 H2O</text>
        <dbReference type="Rhea" id="RHEA:56136"/>
        <dbReference type="ChEBI" id="CHEBI:15377"/>
        <dbReference type="ChEBI" id="CHEBI:16240"/>
        <dbReference type="ChEBI" id="CHEBI:139520"/>
        <dbReference type="ChEBI" id="CHEBI:139521"/>
        <dbReference type="EC" id="1.11.1.7"/>
    </reaction>
</comment>
<evidence type="ECO:0000256" key="6">
    <source>
        <dbReference type="ARBA" id="ARBA00022617"/>
    </source>
</evidence>
<proteinExistence type="inferred from homology"/>
<feature type="binding site" evidence="10">
    <location>
        <position position="113"/>
    </location>
    <ligand>
        <name>substrate</name>
    </ligand>
</feature>
<dbReference type="GO" id="GO:0006979">
    <property type="term" value="P:response to oxidative stress"/>
    <property type="evidence" value="ECO:0007669"/>
    <property type="project" value="InterPro"/>
</dbReference>
<dbReference type="InterPro" id="IPR002016">
    <property type="entry name" value="Haem_peroxidase"/>
</dbReference>
<evidence type="ECO:0000313" key="15">
    <source>
        <dbReference type="Proteomes" id="UP000298416"/>
    </source>
</evidence>
<evidence type="ECO:0000256" key="10">
    <source>
        <dbReference type="PIRSR" id="PIRSR600823-2"/>
    </source>
</evidence>
<keyword evidence="6" id="KW-0349">Heme</keyword>
<comment type="cofactor">
    <cofactor evidence="2">
        <name>Ca(2+)</name>
        <dbReference type="ChEBI" id="CHEBI:29108"/>
    </cofactor>
</comment>
<dbReference type="EC" id="1.11.1.7" evidence="4"/>
<evidence type="ECO:0000256" key="12">
    <source>
        <dbReference type="SAM" id="MobiDB-lite"/>
    </source>
</evidence>
<evidence type="ECO:0000256" key="8">
    <source>
        <dbReference type="ARBA" id="ARBA00023002"/>
    </source>
</evidence>
<dbReference type="GO" id="GO:0140825">
    <property type="term" value="F:lactoperoxidase activity"/>
    <property type="evidence" value="ECO:0007669"/>
    <property type="project" value="UniProtKB-EC"/>
</dbReference>
<comment type="cofactor">
    <cofactor evidence="3">
        <name>heme b</name>
        <dbReference type="ChEBI" id="CHEBI:60344"/>
    </cofactor>
</comment>
<name>A0A8X8XX02_SALSN</name>
<dbReference type="Gene3D" id="1.10.520.10">
    <property type="match status" value="1"/>
</dbReference>
<comment type="similarity">
    <text evidence="11">Belongs to the peroxidase family.</text>
</comment>
<dbReference type="AlphaFoldDB" id="A0A8X8XX02"/>
<gene>
    <name evidence="14" type="ORF">SASPL_118245</name>
</gene>
<keyword evidence="9" id="KW-0408">Iron</keyword>
<comment type="caution">
    <text evidence="14">The sequence shown here is derived from an EMBL/GenBank/DDBJ whole genome shotgun (WGS) entry which is preliminary data.</text>
</comment>
<evidence type="ECO:0000256" key="7">
    <source>
        <dbReference type="ARBA" id="ARBA00022723"/>
    </source>
</evidence>
<dbReference type="Pfam" id="PF00141">
    <property type="entry name" value="peroxidase"/>
    <property type="match status" value="1"/>
</dbReference>
<evidence type="ECO:0000256" key="9">
    <source>
        <dbReference type="ARBA" id="ARBA00023004"/>
    </source>
</evidence>
<evidence type="ECO:0000256" key="5">
    <source>
        <dbReference type="ARBA" id="ARBA00022559"/>
    </source>
</evidence>
<dbReference type="EMBL" id="PNBA02000006">
    <property type="protein sequence ID" value="KAG6421688.1"/>
    <property type="molecule type" value="Genomic_DNA"/>
</dbReference>
<evidence type="ECO:0000256" key="1">
    <source>
        <dbReference type="ARBA" id="ARBA00000189"/>
    </source>
</evidence>
<evidence type="ECO:0000313" key="14">
    <source>
        <dbReference type="EMBL" id="KAG6421688.1"/>
    </source>
</evidence>
<sequence>MTDSSSGLMKLRPCSGSNPGSGDRAVGNSSRDSRFNLRRGFQFHYGISRQVRKIKDLGLSILEKECPRIVSCADIVALSAREGVLMAGGHIYPVLTGRLDSRTAFPRAAVNLPSHHLNLGKVLSLYAEKGFDARETIALLVTTYIPSREQIDLILP</sequence>
<dbReference type="PROSITE" id="PS50873">
    <property type="entry name" value="PEROXIDASE_4"/>
    <property type="match status" value="1"/>
</dbReference>
<dbReference type="Gene3D" id="1.10.420.10">
    <property type="entry name" value="Peroxidase, domain 2"/>
    <property type="match status" value="1"/>
</dbReference>
<reference evidence="14" key="2">
    <citation type="submission" date="2020-08" db="EMBL/GenBank/DDBJ databases">
        <title>Plant Genome Project.</title>
        <authorList>
            <person name="Zhang R.-G."/>
        </authorList>
    </citation>
    <scope>NUCLEOTIDE SEQUENCE</scope>
    <source>
        <strain evidence="14">Huo1</strain>
        <tissue evidence="14">Leaf</tissue>
    </source>
</reference>
<evidence type="ECO:0000256" key="3">
    <source>
        <dbReference type="ARBA" id="ARBA00001970"/>
    </source>
</evidence>
<feature type="region of interest" description="Disordered" evidence="12">
    <location>
        <begin position="1"/>
        <end position="31"/>
    </location>
</feature>
<dbReference type="PANTHER" id="PTHR31517">
    <property type="match status" value="1"/>
</dbReference>
<dbReference type="InterPro" id="IPR000823">
    <property type="entry name" value="Peroxidase_pln"/>
</dbReference>
<organism evidence="14">
    <name type="scientific">Salvia splendens</name>
    <name type="common">Scarlet sage</name>
    <dbReference type="NCBI Taxonomy" id="180675"/>
    <lineage>
        <taxon>Eukaryota</taxon>
        <taxon>Viridiplantae</taxon>
        <taxon>Streptophyta</taxon>
        <taxon>Embryophyta</taxon>
        <taxon>Tracheophyta</taxon>
        <taxon>Spermatophyta</taxon>
        <taxon>Magnoliopsida</taxon>
        <taxon>eudicotyledons</taxon>
        <taxon>Gunneridae</taxon>
        <taxon>Pentapetalae</taxon>
        <taxon>asterids</taxon>
        <taxon>lamiids</taxon>
        <taxon>Lamiales</taxon>
        <taxon>Lamiaceae</taxon>
        <taxon>Nepetoideae</taxon>
        <taxon>Mentheae</taxon>
        <taxon>Salviinae</taxon>
        <taxon>Salvia</taxon>
        <taxon>Salvia subgen. Calosphace</taxon>
        <taxon>core Calosphace</taxon>
    </lineage>
</organism>
<evidence type="ECO:0000256" key="4">
    <source>
        <dbReference type="ARBA" id="ARBA00012313"/>
    </source>
</evidence>
<evidence type="ECO:0000256" key="2">
    <source>
        <dbReference type="ARBA" id="ARBA00001913"/>
    </source>
</evidence>
<keyword evidence="5" id="KW-0575">Peroxidase</keyword>
<keyword evidence="15" id="KW-1185">Reference proteome</keyword>
<evidence type="ECO:0000256" key="11">
    <source>
        <dbReference type="RuleBase" id="RU004241"/>
    </source>
</evidence>
<evidence type="ECO:0000259" key="13">
    <source>
        <dbReference type="PROSITE" id="PS50873"/>
    </source>
</evidence>
<keyword evidence="8" id="KW-0560">Oxidoreductase</keyword>
<dbReference type="InterPro" id="IPR010255">
    <property type="entry name" value="Haem_peroxidase_sf"/>
</dbReference>
<dbReference type="GO" id="GO:0020037">
    <property type="term" value="F:heme binding"/>
    <property type="evidence" value="ECO:0007669"/>
    <property type="project" value="InterPro"/>
</dbReference>
<dbReference type="PANTHER" id="PTHR31517:SF80">
    <property type="entry name" value="PEROXIDASE"/>
    <property type="match status" value="1"/>
</dbReference>
<dbReference type="Proteomes" id="UP000298416">
    <property type="component" value="Unassembled WGS sequence"/>
</dbReference>
<feature type="domain" description="Plant heme peroxidase family profile" evidence="13">
    <location>
        <begin position="11"/>
        <end position="139"/>
    </location>
</feature>
<dbReference type="SUPFAM" id="SSF48113">
    <property type="entry name" value="Heme-dependent peroxidases"/>
    <property type="match status" value="1"/>
</dbReference>
<keyword evidence="7" id="KW-0479">Metal-binding</keyword>
<protein>
    <recommendedName>
        <fullName evidence="4">peroxidase</fullName>
        <ecNumber evidence="4">1.11.1.7</ecNumber>
    </recommendedName>
</protein>